<accession>A0A8K0SLJ0</accession>
<comment type="caution">
    <text evidence="2">The sequence shown here is derived from an EMBL/GenBank/DDBJ whole genome shotgun (WGS) entry which is preliminary data.</text>
</comment>
<proteinExistence type="predicted"/>
<evidence type="ECO:0000313" key="3">
    <source>
        <dbReference type="Proteomes" id="UP000813444"/>
    </source>
</evidence>
<name>A0A8K0SLJ0_9HYPO</name>
<organism evidence="2 3">
    <name type="scientific">Stachybotrys elegans</name>
    <dbReference type="NCBI Taxonomy" id="80388"/>
    <lineage>
        <taxon>Eukaryota</taxon>
        <taxon>Fungi</taxon>
        <taxon>Dikarya</taxon>
        <taxon>Ascomycota</taxon>
        <taxon>Pezizomycotina</taxon>
        <taxon>Sordariomycetes</taxon>
        <taxon>Hypocreomycetidae</taxon>
        <taxon>Hypocreales</taxon>
        <taxon>Stachybotryaceae</taxon>
        <taxon>Stachybotrys</taxon>
    </lineage>
</organism>
<sequence>MSHEFIDDLIAPGRSELTSMPNPGATLAKELASLPLPSLTNSLEAILAKADITLRSNIEVDVHTLPDVSIEETQARLIQKLASQTALTNKSLIATESLMPGLLETSNRQLIQYASAPATPPFSGPHYWMHTGLTEDENFLTVTASSYAPASNVPPNTQDLSAILLQQHAAAIGGAIVRDIKLILGEGKKEDVKFCDVPVLPLQVPETEQAMLFSRMPEQEGDTPDFTLILPEKYIAPPGFEGVELFPDVAIDDKDGVIALQKDVTLGMKKSELQLYTIVGDIVDFWGIQGLTAKLYKYKGIPQVDEDKKPIVDISTAESATEEPAREKVVLNAQSLMFQGRPLGTLFPFINSKDIANLPIASLELTYSEEKTKNPLHKPGLRLEVDIELKDSLEWAGDSIKALFGSLDTPTIHLSAFLSETRNWSKPPTIEKLVLQGYFKDMSLNPWNMLEFKTMGIEITAEKSSGSWYFGFGFIGEVDLIGIPGTRVPRGLSYRLARDPVLSGAQGEEAGRKWDLLLVAEDCNDLFGFENVAMTKAFLEASFYEGHFNSSISLDIGGQIKVGQGTFEVAGRFTKGWADSVTWTWLDATGESLPLAQEDYFIQAIMGNMNFRDLKDVYAQITGQQPADAGHDDMTFKNMSIKIACTKYTDSKLDRKSLELAGEVTVGDATTYSARLTFATEGIAVVGAVSNVHIPGTDVVIEKAGLRAFLALKTSSVDSAEGAVVSKKDQKKETRKRRQSSFEILGVIHFHDVTFRAGFYTANNEGKRDWLVFGSAERIRLREAWPDIPHNSFLNLQLENVSVIASSKDRKRGGHTKTGSNDIHREWDVLDEIEALDYPIVQGFQICATIVSFQQLEQMSNGKIDGLMLYLGYSTQVGFTASVRLPPSFRIDVSKQAYLHQVTTSIVIDKTGPYLELKATLTINMEQSDPIHVTGLIVGSLKGVNGELYMEPDSRWANPFNLHKELIVSNLGIGVGFDYATVLVVGPTRLSFKGQVNIAEYQGNMDVGVDVTKAAAVLRIELNKLDVTDIVKIAGKLAEQKALENAADGARGLVVFSDLKLYLSSGAKFMGEYYERGIQIRGKLNFFDKLAYFDGTFTEDGVLIKGGFDAFKFGGLEVTSLKTYRGKKRAILEIEVLKDTQKVLIDGILRYYDIELQVYINANLQTRQFEADILVKLADVLSFALKAKIEAKDSQDLENAVVIFEAHLELKILESVIQGILKALETLKEWADKKIDEVKAQVEGRLAVLRIELAEMEKSLIELRQKSHQEVLKRRNQIDEENKLLRETNEEIDKYEQKVKEARANKNAKEEEIREYERRRDAAQSRLDKKTREMREEYNRRIREEEANQEHWRAERRRLQDKRDASWGDDLRKRETAEANWRYWTGIENERYAWKQTCEWNLDNCDWWDKPYWATKLAEAAVGLEQAHASKAIEAEILHVIEVITNSDEFKTVENGINNAIDEASRFGRALQELVDKGPMAYIEEMSRDEKRDLQRQINLLQSLENDSRELQSQLAAAERALKETRGRLSPKQEAARKNIVDLEAAIKLKPWEAEYRNKKADFDRIKTQADGLLQTLDDIKKGISVGEDLIRQAVKFLEFIPEIQSIHVTASSEILVNNAPLTFGISVKWHGEIHMCYVEWSPNQDAHELYSNAARKMVGLADIINP</sequence>
<dbReference type="OrthoDB" id="3219467at2759"/>
<gene>
    <name evidence="2" type="ORF">B0I35DRAFT_439890</name>
</gene>
<dbReference type="Proteomes" id="UP000813444">
    <property type="component" value="Unassembled WGS sequence"/>
</dbReference>
<protein>
    <submittedName>
        <fullName evidence="2">Uncharacterized protein</fullName>
    </submittedName>
</protein>
<keyword evidence="3" id="KW-1185">Reference proteome</keyword>
<reference evidence="2" key="1">
    <citation type="journal article" date="2021" name="Nat. Commun.">
        <title>Genetic determinants of endophytism in the Arabidopsis root mycobiome.</title>
        <authorList>
            <person name="Mesny F."/>
            <person name="Miyauchi S."/>
            <person name="Thiergart T."/>
            <person name="Pickel B."/>
            <person name="Atanasova L."/>
            <person name="Karlsson M."/>
            <person name="Huettel B."/>
            <person name="Barry K.W."/>
            <person name="Haridas S."/>
            <person name="Chen C."/>
            <person name="Bauer D."/>
            <person name="Andreopoulos W."/>
            <person name="Pangilinan J."/>
            <person name="LaButti K."/>
            <person name="Riley R."/>
            <person name="Lipzen A."/>
            <person name="Clum A."/>
            <person name="Drula E."/>
            <person name="Henrissat B."/>
            <person name="Kohler A."/>
            <person name="Grigoriev I.V."/>
            <person name="Martin F.M."/>
            <person name="Hacquard S."/>
        </authorList>
    </citation>
    <scope>NUCLEOTIDE SEQUENCE</scope>
    <source>
        <strain evidence="2">MPI-CAGE-CH-0235</strain>
    </source>
</reference>
<dbReference type="EMBL" id="JAGPNK010000012">
    <property type="protein sequence ID" value="KAH7310920.1"/>
    <property type="molecule type" value="Genomic_DNA"/>
</dbReference>
<evidence type="ECO:0000313" key="2">
    <source>
        <dbReference type="EMBL" id="KAH7310920.1"/>
    </source>
</evidence>
<feature type="coiled-coil region" evidence="1">
    <location>
        <begin position="1221"/>
        <end position="1362"/>
    </location>
</feature>
<evidence type="ECO:0000256" key="1">
    <source>
        <dbReference type="SAM" id="Coils"/>
    </source>
</evidence>
<keyword evidence="1" id="KW-0175">Coiled coil</keyword>
<feature type="coiled-coil region" evidence="1">
    <location>
        <begin position="1487"/>
        <end position="1528"/>
    </location>
</feature>